<keyword evidence="1" id="KW-0812">Transmembrane</keyword>
<dbReference type="EMBL" id="KX643370">
    <property type="protein sequence ID" value="AOC55139.1"/>
    <property type="molecule type" value="Genomic_DNA"/>
</dbReference>
<feature type="transmembrane region" description="Helical" evidence="1">
    <location>
        <begin position="69"/>
        <end position="91"/>
    </location>
</feature>
<evidence type="ECO:0000313" key="3">
    <source>
        <dbReference type="Proteomes" id="UP000149121"/>
    </source>
</evidence>
<feature type="transmembrane region" description="Helical" evidence="1">
    <location>
        <begin position="131"/>
        <end position="150"/>
    </location>
</feature>
<reference evidence="2 3" key="1">
    <citation type="journal article" date="2016" name="J. Virol.">
        <title>Concurrence of Iridovirus, Polyomavirus, and a Unique Member of a New Group of Fish Papillomaviruses in Lymphocystis Disease-Affected Gilthead Sea Bream.</title>
        <authorList>
            <person name="Lopez-Bueno A."/>
            <person name="Mavian C."/>
            <person name="Labella A.M."/>
            <person name="Castro D."/>
            <person name="Borrego J.J."/>
            <person name="Alcami A."/>
            <person name="Alejo A."/>
        </authorList>
    </citation>
    <scope>NUCLEOTIDE SEQUENCE [LARGE SCALE GENOMIC DNA]</scope>
    <source>
        <strain evidence="2">SA9</strain>
    </source>
</reference>
<keyword evidence="3" id="KW-1185">Reference proteome</keyword>
<feature type="transmembrane region" description="Helical" evidence="1">
    <location>
        <begin position="7"/>
        <end position="30"/>
    </location>
</feature>
<feature type="transmembrane region" description="Helical" evidence="1">
    <location>
        <begin position="36"/>
        <end position="57"/>
    </location>
</feature>
<dbReference type="Proteomes" id="UP000149121">
    <property type="component" value="Segment"/>
</dbReference>
<proteinExistence type="predicted"/>
<organism evidence="2 3">
    <name type="scientific">Lymphocystis disease virus 3</name>
    <dbReference type="NCBI Taxonomy" id="2560566"/>
    <lineage>
        <taxon>Viruses</taxon>
        <taxon>Varidnaviria</taxon>
        <taxon>Bamfordvirae</taxon>
        <taxon>Nucleocytoviricota</taxon>
        <taxon>Megaviricetes</taxon>
        <taxon>Pimascovirales</taxon>
        <taxon>Pimascovirales incertae sedis</taxon>
        <taxon>Iridoviridae</taxon>
        <taxon>Alphairidovirinae</taxon>
        <taxon>Lymphocystivirus</taxon>
        <taxon>Lymphocystivirus sparus1</taxon>
    </lineage>
</organism>
<accession>A0A1B2RVW8</accession>
<dbReference type="KEGG" id="vg:30902631"/>
<dbReference type="OrthoDB" id="36562at10239"/>
<gene>
    <name evidence="2" type="ORF">LCDVSa055R</name>
</gene>
<keyword evidence="1" id="KW-1133">Transmembrane helix</keyword>
<keyword evidence="1" id="KW-0472">Membrane</keyword>
<evidence type="ECO:0000256" key="1">
    <source>
        <dbReference type="SAM" id="Phobius"/>
    </source>
</evidence>
<name>A0A1B2RVW8_9VIRU</name>
<protein>
    <submittedName>
        <fullName evidence="2">Uncharacterized protein</fullName>
    </submittedName>
</protein>
<evidence type="ECO:0000313" key="2">
    <source>
        <dbReference type="EMBL" id="AOC55139.1"/>
    </source>
</evidence>
<sequence>MNSVKSVLIILNLTFEVINAIILIIAIKFYRRRPHSIFIVIAIFNLCSIITINYILYAIYTMKKRIINTALAIVWYLFIFYVALSVCVIIVDYDVIDNVILNLEAEVLKYDVECFYNACQYSGLIFSIKKIIVVSLNVFNIFLSLEIIFLSTISKKKYVVPLVII</sequence>